<dbReference type="KEGG" id="tsig:D6T69_04090"/>
<evidence type="ECO:0000313" key="2">
    <source>
        <dbReference type="Proteomes" id="UP000274593"/>
    </source>
</evidence>
<dbReference type="EMBL" id="CP032548">
    <property type="protein sequence ID" value="AZJ34747.1"/>
    <property type="molecule type" value="Genomic_DNA"/>
</dbReference>
<dbReference type="InterPro" id="IPR008551">
    <property type="entry name" value="TANGO2"/>
</dbReference>
<dbReference type="Proteomes" id="UP000274593">
    <property type="component" value="Chromosome"/>
</dbReference>
<evidence type="ECO:0000313" key="1">
    <source>
        <dbReference type="EMBL" id="AZJ34747.1"/>
    </source>
</evidence>
<dbReference type="PANTHER" id="PTHR17985:SF8">
    <property type="entry name" value="TRANSPORT AND GOLGI ORGANIZATION PROTEIN 2 HOMOLOG"/>
    <property type="match status" value="1"/>
</dbReference>
<protein>
    <recommendedName>
        <fullName evidence="3">Transport and Golgi organization protein 2</fullName>
    </recommendedName>
</protein>
<dbReference type="RefSeq" id="WP_125066579.1">
    <property type="nucleotide sequence ID" value="NZ_CP032548.1"/>
</dbReference>
<evidence type="ECO:0008006" key="3">
    <source>
        <dbReference type="Google" id="ProtNLM"/>
    </source>
</evidence>
<dbReference type="PANTHER" id="PTHR17985">
    <property type="entry name" value="SER/THR-RICH PROTEIN T10 IN DGCR REGION"/>
    <property type="match status" value="1"/>
</dbReference>
<dbReference type="AlphaFoldDB" id="A0A3Q8RPD6"/>
<reference evidence="1 2" key="1">
    <citation type="submission" date="2018-09" db="EMBL/GenBank/DDBJ databases">
        <title>Insights into the microbiota of Asian seabass (Lates calcarifer) with tenacibaculosis symptoms and description of sp. nov. Tenacibaculum singaporense.</title>
        <authorList>
            <person name="Miyake S."/>
            <person name="Soh M."/>
            <person name="Azman M.N."/>
            <person name="Ngoh S.Y."/>
            <person name="Orban L."/>
        </authorList>
    </citation>
    <scope>NUCLEOTIDE SEQUENCE [LARGE SCALE GENOMIC DNA]</scope>
    <source>
        <strain evidence="1 2">DSM 106434</strain>
    </source>
</reference>
<gene>
    <name evidence="1" type="ORF">D6T69_04090</name>
</gene>
<name>A0A3Q8RPD6_9FLAO</name>
<dbReference type="Pfam" id="PF05742">
    <property type="entry name" value="TANGO2"/>
    <property type="match status" value="1"/>
</dbReference>
<organism evidence="1 2">
    <name type="scientific">Tenacibaculum singaporense</name>
    <dbReference type="NCBI Taxonomy" id="2358479"/>
    <lineage>
        <taxon>Bacteria</taxon>
        <taxon>Pseudomonadati</taxon>
        <taxon>Bacteroidota</taxon>
        <taxon>Flavobacteriia</taxon>
        <taxon>Flavobacteriales</taxon>
        <taxon>Flavobacteriaceae</taxon>
        <taxon>Tenacibaculum</taxon>
    </lineage>
</organism>
<proteinExistence type="predicted"/>
<sequence>MCTVTYLPLGNKNFILTSNRDEDPKRKTIAPKTYVEDGIKLTYPKDELAGGTWIGLSEKNRLICLLNGGFTKHERAESYRMSRGVIVKQLLKVEDPVEIINHFDFEGIEPFTIVLVDWASELKAYELVWDVKGKHFQELDKTPKIWSSSTLYTDEMKQLRKEWFADWLSENKEFHQSDIVNFHQDETRGSKEISLKMKRHNVETVSVTSVIKNEKQLSMSYYDLHSNINKIEAEIIRL</sequence>
<keyword evidence="2" id="KW-1185">Reference proteome</keyword>
<accession>A0A3Q8RPD6</accession>